<keyword evidence="2" id="KW-1185">Reference proteome</keyword>
<dbReference type="InterPro" id="IPR016084">
    <property type="entry name" value="Haem_Oase-like_multi-hlx"/>
</dbReference>
<dbReference type="CDD" id="cd19166">
    <property type="entry name" value="HemeO-bac"/>
    <property type="match status" value="1"/>
</dbReference>
<accession>A0A2R3IXU8</accession>
<dbReference type="GO" id="GO:0006788">
    <property type="term" value="P:heme oxidation"/>
    <property type="evidence" value="ECO:0007669"/>
    <property type="project" value="InterPro"/>
</dbReference>
<name>A0A2R3IXU8_9PSED</name>
<dbReference type="SUPFAM" id="SSF48613">
    <property type="entry name" value="Heme oxygenase-like"/>
    <property type="match status" value="1"/>
</dbReference>
<dbReference type="GO" id="GO:0004392">
    <property type="term" value="F:heme oxygenase (decyclizing) activity"/>
    <property type="evidence" value="ECO:0007669"/>
    <property type="project" value="InterPro"/>
</dbReference>
<protein>
    <submittedName>
        <fullName evidence="1">Heme oxygenase family protein</fullName>
    </submittedName>
</protein>
<gene>
    <name evidence="1" type="ORF">CSB93_2126</name>
</gene>
<dbReference type="Pfam" id="PF01126">
    <property type="entry name" value="Heme_oxygenase"/>
    <property type="match status" value="1"/>
</dbReference>
<organism evidence="1 2">
    <name type="scientific">Pseudomonas paraeruginosa</name>
    <dbReference type="NCBI Taxonomy" id="2994495"/>
    <lineage>
        <taxon>Bacteria</taxon>
        <taxon>Pseudomonadati</taxon>
        <taxon>Pseudomonadota</taxon>
        <taxon>Gammaproteobacteria</taxon>
        <taxon>Pseudomonadales</taxon>
        <taxon>Pseudomonadaceae</taxon>
        <taxon>Pseudomonas</taxon>
    </lineage>
</organism>
<evidence type="ECO:0000313" key="1">
    <source>
        <dbReference type="EMBL" id="AVK06703.1"/>
    </source>
</evidence>
<reference evidence="1 2" key="1">
    <citation type="submission" date="2018-02" db="EMBL/GenBank/DDBJ databases">
        <title>FDA/CDC Antimicrobial Resistant Isolate Bank Genome Sequencing.</title>
        <authorList>
            <person name="Benahmed F.H."/>
            <person name="Lutgring J.D."/>
            <person name="Yoo B."/>
            <person name="Machado M."/>
            <person name="Brown A."/>
            <person name="McAllister G."/>
            <person name="Perry A."/>
            <person name="Halpin A.L."/>
            <person name="Vavikolanu K."/>
            <person name="Ott S."/>
            <person name="Zhao X."/>
            <person name="Tallon L.J."/>
            <person name="Sadzewicz L."/>
            <person name="Aluvathingal J."/>
            <person name="Nadendla S."/>
            <person name="Voskania-kordi A."/>
            <person name="Simonyan V."/>
            <person name="Patel J."/>
            <person name="Shawar R.M."/>
        </authorList>
    </citation>
    <scope>NUCLEOTIDE SEQUENCE [LARGE SCALE GENOMIC DNA]</scope>
    <source>
        <strain evidence="1 2">AR_0356</strain>
    </source>
</reference>
<proteinExistence type="predicted"/>
<dbReference type="Gene3D" id="1.20.910.10">
    <property type="entry name" value="Heme oxygenase-like"/>
    <property type="match status" value="1"/>
</dbReference>
<dbReference type="AlphaFoldDB" id="A0A2R3IXU8"/>
<dbReference type="RefSeq" id="WP_053813378.1">
    <property type="nucleotide sequence ID" value="NZ_CP020560.1"/>
</dbReference>
<dbReference type="InterPro" id="IPR016053">
    <property type="entry name" value="Haem_Oase-like"/>
</dbReference>
<dbReference type="Proteomes" id="UP000238390">
    <property type="component" value="Chromosome"/>
</dbReference>
<dbReference type="EMBL" id="CP027169">
    <property type="protein sequence ID" value="AVK06703.1"/>
    <property type="molecule type" value="Genomic_DNA"/>
</dbReference>
<sequence>MSPRPSPALAALRDATRDLHAELDRRSPLGAEDLDQRDYLEHAGRILGWLEPLERAFRDNRGGWPATLGAEARLVKSAWLESDLLAGGLSHAEVQALPRCADLPVATRAAQVFGVAYVMEGATLGGAYLYKRLAPRLPGLPLQWLQGYGQATGPRWQDFLEQLARQVVSPESIGLAQDAARATFVSFRRWVIDEA</sequence>
<evidence type="ECO:0000313" key="2">
    <source>
        <dbReference type="Proteomes" id="UP000238390"/>
    </source>
</evidence>
<dbReference type="GeneID" id="77219332"/>